<keyword evidence="3" id="KW-1185">Reference proteome</keyword>
<dbReference type="InterPro" id="IPR050678">
    <property type="entry name" value="DNA_Partitioning_ATPase"/>
</dbReference>
<dbReference type="PANTHER" id="PTHR13696">
    <property type="entry name" value="P-LOOP CONTAINING NUCLEOSIDE TRIPHOSPHATE HYDROLASE"/>
    <property type="match status" value="1"/>
</dbReference>
<evidence type="ECO:0000259" key="1">
    <source>
        <dbReference type="Pfam" id="PF01656"/>
    </source>
</evidence>
<gene>
    <name evidence="2" type="ORF">GM160_03890</name>
</gene>
<dbReference type="Gene3D" id="3.40.50.300">
    <property type="entry name" value="P-loop containing nucleotide triphosphate hydrolases"/>
    <property type="match status" value="1"/>
</dbReference>
<feature type="domain" description="CobQ/CobB/MinD/ParA nucleotide binding" evidence="1">
    <location>
        <begin position="6"/>
        <end position="186"/>
    </location>
</feature>
<protein>
    <submittedName>
        <fullName evidence="2">AAA family ATPase</fullName>
    </submittedName>
</protein>
<reference evidence="2 3" key="1">
    <citation type="submission" date="2019-11" db="EMBL/GenBank/DDBJ databases">
        <authorList>
            <person name="Zhang J."/>
            <person name="Sun C."/>
        </authorList>
    </citation>
    <scope>NUCLEOTIDE SEQUENCE [LARGE SCALE GENOMIC DNA]</scope>
    <source>
        <strain evidence="3">sp2</strain>
    </source>
</reference>
<dbReference type="CDD" id="cd02042">
    <property type="entry name" value="ParAB_family"/>
    <property type="match status" value="1"/>
</dbReference>
<dbReference type="PANTHER" id="PTHR13696:SF96">
    <property type="entry name" value="COBQ_COBB_MIND_PARA NUCLEOTIDE BINDING DOMAIN-CONTAINING PROTEIN"/>
    <property type="match status" value="1"/>
</dbReference>
<proteinExistence type="predicted"/>
<sequence>MAAHVIALANLKGGCGKTTLSINLASGLARRAEVGLIDADPQGALRHWSGWGEAKSGLPRLFDDHDDAHANLAAARESCDYVIVDCPPSLDMNVTIELLLHSHQVLIPVLPSPLDLWASADTVKAVNKARENGNESLSAALLLNQTEPRSAMTRAMQNAVTGLGLPVLPAAVRRRAAYRTAVVEGVSVYQLGGRGRAAVDEIENIIDEVTPS</sequence>
<dbReference type="Proteomes" id="UP000427716">
    <property type="component" value="Chromosome"/>
</dbReference>
<dbReference type="KEGG" id="ghl:GM160_03890"/>
<dbReference type="AlphaFoldDB" id="A0A6I6D2G5"/>
<accession>A0A6I6D2G5</accession>
<dbReference type="InterPro" id="IPR002586">
    <property type="entry name" value="CobQ/CobB/MinD/ParA_Nub-bd_dom"/>
</dbReference>
<name>A0A6I6D2G5_9GAMM</name>
<dbReference type="EMBL" id="CP046415">
    <property type="protein sequence ID" value="QGT78103.1"/>
    <property type="molecule type" value="Genomic_DNA"/>
</dbReference>
<dbReference type="InterPro" id="IPR027417">
    <property type="entry name" value="P-loop_NTPase"/>
</dbReference>
<organism evidence="2 3">
    <name type="scientific">Guyparkeria halophila</name>
    <dbReference type="NCBI Taxonomy" id="47960"/>
    <lineage>
        <taxon>Bacteria</taxon>
        <taxon>Pseudomonadati</taxon>
        <taxon>Pseudomonadota</taxon>
        <taxon>Gammaproteobacteria</taxon>
        <taxon>Chromatiales</taxon>
        <taxon>Thioalkalibacteraceae</taxon>
        <taxon>Guyparkeria</taxon>
    </lineage>
</organism>
<dbReference type="RefSeq" id="WP_136865888.1">
    <property type="nucleotide sequence ID" value="NZ_CP046415.1"/>
</dbReference>
<dbReference type="PIRSF" id="PIRSF009320">
    <property type="entry name" value="Nuc_binding_HP_1000"/>
    <property type="match status" value="1"/>
</dbReference>
<dbReference type="NCBIfam" id="NF041546">
    <property type="entry name" value="ParA_partition"/>
    <property type="match status" value="1"/>
</dbReference>
<dbReference type="SUPFAM" id="SSF52540">
    <property type="entry name" value="P-loop containing nucleoside triphosphate hydrolases"/>
    <property type="match status" value="1"/>
</dbReference>
<dbReference type="Pfam" id="PF01656">
    <property type="entry name" value="CbiA"/>
    <property type="match status" value="1"/>
</dbReference>
<dbReference type="InterPro" id="IPR048089">
    <property type="entry name" value="McdA"/>
</dbReference>
<evidence type="ECO:0000313" key="3">
    <source>
        <dbReference type="Proteomes" id="UP000427716"/>
    </source>
</evidence>
<evidence type="ECO:0000313" key="2">
    <source>
        <dbReference type="EMBL" id="QGT78103.1"/>
    </source>
</evidence>